<keyword evidence="9" id="KW-1185">Reference proteome</keyword>
<comment type="subcellular location">
    <subcellularLocation>
        <location evidence="1">Endoplasmic reticulum membrane</location>
        <topology evidence="1">Multi-pass membrane protein</topology>
    </subcellularLocation>
</comment>
<keyword evidence="7" id="KW-0472">Membrane</keyword>
<comment type="similarity">
    <text evidence="2">Belongs to the TMEM208 family.</text>
</comment>
<keyword evidence="6" id="KW-1133">Transmembrane helix</keyword>
<keyword evidence="4" id="KW-0812">Transmembrane</keyword>
<evidence type="ECO:0000256" key="3">
    <source>
        <dbReference type="ARBA" id="ARBA00015033"/>
    </source>
</evidence>
<sequence length="173" mass="19713">MAPQKGKQATKGAKLIVSENSLTLEFYKRMILGANAVFLVGTYFLSNLFSFWSIVLLLLANAAYLGSYKFMEKMAHPTYSDSGQLIDSGVDLNMEGGLAEHVKDLIILTAGCQGLSVISRYFWMLWILAPARALWMLWTKFLGPWFFQQPSPAEEEQDLKKKKKLERKMKRIH</sequence>
<organism evidence="8 9">
    <name type="scientific">Bemisia tabaci</name>
    <name type="common">Sweetpotato whitefly</name>
    <name type="synonym">Aleurodes tabaci</name>
    <dbReference type="NCBI Taxonomy" id="7038"/>
    <lineage>
        <taxon>Eukaryota</taxon>
        <taxon>Metazoa</taxon>
        <taxon>Ecdysozoa</taxon>
        <taxon>Arthropoda</taxon>
        <taxon>Hexapoda</taxon>
        <taxon>Insecta</taxon>
        <taxon>Pterygota</taxon>
        <taxon>Neoptera</taxon>
        <taxon>Paraneoptera</taxon>
        <taxon>Hemiptera</taxon>
        <taxon>Sternorrhyncha</taxon>
        <taxon>Aleyrodoidea</taxon>
        <taxon>Aleyrodidae</taxon>
        <taxon>Aleyrodinae</taxon>
        <taxon>Bemisia</taxon>
    </lineage>
</organism>
<evidence type="ECO:0000256" key="6">
    <source>
        <dbReference type="ARBA" id="ARBA00022989"/>
    </source>
</evidence>
<evidence type="ECO:0000256" key="5">
    <source>
        <dbReference type="ARBA" id="ARBA00022824"/>
    </source>
</evidence>
<evidence type="ECO:0000256" key="7">
    <source>
        <dbReference type="ARBA" id="ARBA00023136"/>
    </source>
</evidence>
<name>A0A9P0AH37_BEMTA</name>
<dbReference type="AlphaFoldDB" id="A0A9P0AH37"/>
<evidence type="ECO:0000256" key="4">
    <source>
        <dbReference type="ARBA" id="ARBA00022692"/>
    </source>
</evidence>
<reference evidence="8" key="1">
    <citation type="submission" date="2021-12" db="EMBL/GenBank/DDBJ databases">
        <authorList>
            <person name="King R."/>
        </authorList>
    </citation>
    <scope>NUCLEOTIDE SEQUENCE</scope>
</reference>
<dbReference type="OrthoDB" id="10012212at2759"/>
<dbReference type="PANTHER" id="PTHR13505">
    <property type="entry name" value="TRANSMEMBRANE PROTEIN 208"/>
    <property type="match status" value="1"/>
</dbReference>
<dbReference type="InterPro" id="IPR008506">
    <property type="entry name" value="SND2/TMEM208"/>
</dbReference>
<dbReference type="GO" id="GO:0005789">
    <property type="term" value="C:endoplasmic reticulum membrane"/>
    <property type="evidence" value="ECO:0007669"/>
    <property type="project" value="UniProtKB-SubCell"/>
</dbReference>
<protein>
    <recommendedName>
        <fullName evidence="3">Transmembrane protein 208</fullName>
    </recommendedName>
</protein>
<evidence type="ECO:0000256" key="1">
    <source>
        <dbReference type="ARBA" id="ARBA00004477"/>
    </source>
</evidence>
<dbReference type="Pfam" id="PF05620">
    <property type="entry name" value="TMEM208_SND2"/>
    <property type="match status" value="1"/>
</dbReference>
<gene>
    <name evidence="8" type="ORF">BEMITA_LOCUS10288</name>
</gene>
<dbReference type="PANTHER" id="PTHR13505:SF7">
    <property type="entry name" value="TRANSMEMBRANE PROTEIN 208"/>
    <property type="match status" value="1"/>
</dbReference>
<dbReference type="Proteomes" id="UP001152759">
    <property type="component" value="Chromosome 6"/>
</dbReference>
<evidence type="ECO:0000313" key="8">
    <source>
        <dbReference type="EMBL" id="CAH0391692.1"/>
    </source>
</evidence>
<dbReference type="GO" id="GO:0005773">
    <property type="term" value="C:vacuole"/>
    <property type="evidence" value="ECO:0007669"/>
    <property type="project" value="GOC"/>
</dbReference>
<keyword evidence="5" id="KW-0256">Endoplasmic reticulum</keyword>
<proteinExistence type="inferred from homology"/>
<evidence type="ECO:0000313" key="9">
    <source>
        <dbReference type="Proteomes" id="UP001152759"/>
    </source>
</evidence>
<evidence type="ECO:0000256" key="2">
    <source>
        <dbReference type="ARBA" id="ARBA00009950"/>
    </source>
</evidence>
<dbReference type="KEGG" id="btab:109042688"/>
<dbReference type="EMBL" id="OU963867">
    <property type="protein sequence ID" value="CAH0391692.1"/>
    <property type="molecule type" value="Genomic_DNA"/>
</dbReference>
<dbReference type="GO" id="GO:0006624">
    <property type="term" value="P:vacuolar protein processing"/>
    <property type="evidence" value="ECO:0007669"/>
    <property type="project" value="TreeGrafter"/>
</dbReference>
<accession>A0A9P0AH37</accession>